<evidence type="ECO:0000256" key="1">
    <source>
        <dbReference type="ARBA" id="ARBA00023015"/>
    </source>
</evidence>
<dbReference type="Gene3D" id="1.10.10.10">
    <property type="entry name" value="Winged helix-like DNA-binding domain superfamily/Winged helix DNA-binding domain"/>
    <property type="match status" value="1"/>
</dbReference>
<dbReference type="EMBL" id="WJHE01000778">
    <property type="protein sequence ID" value="MST33934.1"/>
    <property type="molecule type" value="Genomic_DNA"/>
</dbReference>
<dbReference type="Pfam" id="PF22482">
    <property type="entry name" value="AsnC_trans_reg_3"/>
    <property type="match status" value="1"/>
</dbReference>
<name>A0ABW9QW90_9ACTN</name>
<sequence length="153" mass="17204">MRDASGRLDERSKQIIEQLQEDGRRSYAAIARAVGLSEAATRLRVQRLLDEGIVQIVAVTRAEAVGFRRQAMLGVRVEGDIRSVAAKLSDLPEAEYVVICAGQYDLLVELICEDDEHLLQVIDNGVRSIPGVRNTETFVYLRLEKESYQWGTR</sequence>
<evidence type="ECO:0000259" key="4">
    <source>
        <dbReference type="PROSITE" id="PS50956"/>
    </source>
</evidence>
<evidence type="ECO:0000313" key="6">
    <source>
        <dbReference type="Proteomes" id="UP000437736"/>
    </source>
</evidence>
<dbReference type="SUPFAM" id="SSF46785">
    <property type="entry name" value="Winged helix' DNA-binding domain"/>
    <property type="match status" value="1"/>
</dbReference>
<dbReference type="SMART" id="SM00344">
    <property type="entry name" value="HTH_ASNC"/>
    <property type="match status" value="1"/>
</dbReference>
<gene>
    <name evidence="5" type="ORF">GHK86_14550</name>
</gene>
<evidence type="ECO:0000313" key="5">
    <source>
        <dbReference type="EMBL" id="MST33934.1"/>
    </source>
</evidence>
<protein>
    <submittedName>
        <fullName evidence="5">AsnC family transcriptional regulator</fullName>
    </submittedName>
</protein>
<dbReference type="Pfam" id="PF13404">
    <property type="entry name" value="HTH_AsnC-type"/>
    <property type="match status" value="1"/>
</dbReference>
<dbReference type="InterPro" id="IPR011008">
    <property type="entry name" value="Dimeric_a/b-barrel"/>
</dbReference>
<dbReference type="InterPro" id="IPR054609">
    <property type="entry name" value="PF0864-like_C"/>
</dbReference>
<organism evidence="5 6">
    <name type="scientific">Acidiferrimicrobium australe</name>
    <dbReference type="NCBI Taxonomy" id="2664430"/>
    <lineage>
        <taxon>Bacteria</taxon>
        <taxon>Bacillati</taxon>
        <taxon>Actinomycetota</taxon>
        <taxon>Acidimicrobiia</taxon>
        <taxon>Acidimicrobiales</taxon>
        <taxon>Acidimicrobiaceae</taxon>
        <taxon>Acidiferrimicrobium</taxon>
    </lineage>
</organism>
<dbReference type="PROSITE" id="PS50956">
    <property type="entry name" value="HTH_ASNC_2"/>
    <property type="match status" value="1"/>
</dbReference>
<accession>A0ABW9QW90</accession>
<dbReference type="PANTHER" id="PTHR30154">
    <property type="entry name" value="LEUCINE-RESPONSIVE REGULATORY PROTEIN"/>
    <property type="match status" value="1"/>
</dbReference>
<keyword evidence="2" id="KW-0238">DNA-binding</keyword>
<reference evidence="5 6" key="1">
    <citation type="submission" date="2019-11" db="EMBL/GenBank/DDBJ databases">
        <title>Acidiferrimicrobium australis gen. nov., sp. nov., an acidophilic and obligately heterotrophic, member of the Actinobacteria that catalyses dissimilatory oxido- reduction of iron isolated from metal-rich acidic water in Chile.</title>
        <authorList>
            <person name="Gonzalez D."/>
            <person name="Huber K."/>
            <person name="Hedrich S."/>
            <person name="Rojas-Villalobos C."/>
            <person name="Quatrini R."/>
            <person name="Dinamarca M.A."/>
            <person name="Schwarz A."/>
            <person name="Canales C."/>
            <person name="Nancucheo I."/>
        </authorList>
    </citation>
    <scope>NUCLEOTIDE SEQUENCE [LARGE SCALE GENOMIC DNA]</scope>
    <source>
        <strain evidence="5 6">USS-CCA1</strain>
    </source>
</reference>
<comment type="caution">
    <text evidence="5">The sequence shown here is derived from an EMBL/GenBank/DDBJ whole genome shotgun (WGS) entry which is preliminary data.</text>
</comment>
<dbReference type="InterPro" id="IPR019888">
    <property type="entry name" value="Tscrpt_reg_AsnC-like"/>
</dbReference>
<keyword evidence="3" id="KW-0804">Transcription</keyword>
<evidence type="ECO:0000256" key="2">
    <source>
        <dbReference type="ARBA" id="ARBA00023125"/>
    </source>
</evidence>
<dbReference type="InterPro" id="IPR019885">
    <property type="entry name" value="Tscrpt_reg_HTH_AsnC-type_CS"/>
</dbReference>
<dbReference type="InterPro" id="IPR036390">
    <property type="entry name" value="WH_DNA-bd_sf"/>
</dbReference>
<dbReference type="PROSITE" id="PS00519">
    <property type="entry name" value="HTH_ASNC_1"/>
    <property type="match status" value="1"/>
</dbReference>
<dbReference type="Gene3D" id="3.30.70.920">
    <property type="match status" value="1"/>
</dbReference>
<dbReference type="PRINTS" id="PR00033">
    <property type="entry name" value="HTHASNC"/>
</dbReference>
<dbReference type="PANTHER" id="PTHR30154:SF34">
    <property type="entry name" value="TRANSCRIPTIONAL REGULATOR AZLB"/>
    <property type="match status" value="1"/>
</dbReference>
<keyword evidence="1" id="KW-0805">Transcription regulation</keyword>
<dbReference type="InterPro" id="IPR000485">
    <property type="entry name" value="AsnC-type_HTH_dom"/>
</dbReference>
<keyword evidence="6" id="KW-1185">Reference proteome</keyword>
<proteinExistence type="predicted"/>
<dbReference type="SUPFAM" id="SSF54909">
    <property type="entry name" value="Dimeric alpha+beta barrel"/>
    <property type="match status" value="1"/>
</dbReference>
<dbReference type="Proteomes" id="UP000437736">
    <property type="component" value="Unassembled WGS sequence"/>
</dbReference>
<feature type="domain" description="HTH asnC-type" evidence="4">
    <location>
        <begin position="8"/>
        <end position="68"/>
    </location>
</feature>
<evidence type="ECO:0000256" key="3">
    <source>
        <dbReference type="ARBA" id="ARBA00023163"/>
    </source>
</evidence>
<dbReference type="InterPro" id="IPR036388">
    <property type="entry name" value="WH-like_DNA-bd_sf"/>
</dbReference>